<keyword evidence="2" id="KW-0597">Phosphoprotein</keyword>
<keyword evidence="13" id="KW-1185">Reference proteome</keyword>
<protein>
    <submittedName>
        <fullName evidence="14">Cation_ATPase_N domain-containing protein</fullName>
    </submittedName>
</protein>
<keyword evidence="9" id="KW-0472">Membrane</keyword>
<keyword evidence="4" id="KW-0547">Nucleotide-binding</keyword>
<evidence type="ECO:0000256" key="2">
    <source>
        <dbReference type="ARBA" id="ARBA00022553"/>
    </source>
</evidence>
<reference evidence="14" key="1">
    <citation type="submission" date="2016-06" db="UniProtKB">
        <authorList>
            <consortium name="WormBaseParasite"/>
        </authorList>
    </citation>
    <scope>IDENTIFICATION</scope>
</reference>
<keyword evidence="3" id="KW-0479">Metal-binding</keyword>
<dbReference type="InterPro" id="IPR023298">
    <property type="entry name" value="ATPase_P-typ_TM_dom_sf"/>
</dbReference>
<evidence type="ECO:0000259" key="11">
    <source>
        <dbReference type="Pfam" id="PF00690"/>
    </source>
</evidence>
<comment type="catalytic activity">
    <reaction evidence="8">
        <text>ATP + H2O = ADP + phosphate + H(+)</text>
        <dbReference type="Rhea" id="RHEA:13065"/>
        <dbReference type="ChEBI" id="CHEBI:15377"/>
        <dbReference type="ChEBI" id="CHEBI:15378"/>
        <dbReference type="ChEBI" id="CHEBI:30616"/>
        <dbReference type="ChEBI" id="CHEBI:43474"/>
        <dbReference type="ChEBI" id="CHEBI:456216"/>
    </reaction>
</comment>
<keyword evidence="9" id="KW-0812">Transmembrane</keyword>
<evidence type="ECO:0000313" key="14">
    <source>
        <dbReference type="WBParaSite" id="ECPE_0001340201-mRNA-1"/>
    </source>
</evidence>
<feature type="domain" description="Cation-transporting P-type ATPase N-terminal" evidence="11">
    <location>
        <begin position="3"/>
        <end position="43"/>
    </location>
</feature>
<dbReference type="Pfam" id="PF00690">
    <property type="entry name" value="Cation_ATPase_N"/>
    <property type="match status" value="1"/>
</dbReference>
<dbReference type="WBParaSite" id="ECPE_0001340201-mRNA-1">
    <property type="protein sequence ID" value="ECPE_0001340201-mRNA-1"/>
    <property type="gene ID" value="ECPE_0001340201"/>
</dbReference>
<evidence type="ECO:0000313" key="12">
    <source>
        <dbReference type="EMBL" id="VDP90635.1"/>
    </source>
</evidence>
<dbReference type="InterPro" id="IPR008250">
    <property type="entry name" value="ATPase_P-typ_transduc_dom_A_sf"/>
</dbReference>
<dbReference type="AlphaFoldDB" id="A0A183B2C8"/>
<dbReference type="EMBL" id="UZAN01054910">
    <property type="protein sequence ID" value="VDP90635.1"/>
    <property type="molecule type" value="Genomic_DNA"/>
</dbReference>
<evidence type="ECO:0000259" key="10">
    <source>
        <dbReference type="Pfam" id="PF00122"/>
    </source>
</evidence>
<evidence type="ECO:0000256" key="4">
    <source>
        <dbReference type="ARBA" id="ARBA00022741"/>
    </source>
</evidence>
<dbReference type="PANTHER" id="PTHR45630">
    <property type="entry name" value="CATION-TRANSPORTING ATPASE-RELATED"/>
    <property type="match status" value="1"/>
</dbReference>
<dbReference type="GO" id="GO:0005524">
    <property type="term" value="F:ATP binding"/>
    <property type="evidence" value="ECO:0007669"/>
    <property type="project" value="UniProtKB-KW"/>
</dbReference>
<gene>
    <name evidence="12" type="ORF">ECPE_LOCUS13363</name>
</gene>
<dbReference type="Gene3D" id="2.70.150.10">
    <property type="entry name" value="Calcium-transporting ATPase, cytoplasmic transduction domain A"/>
    <property type="match status" value="1"/>
</dbReference>
<dbReference type="GO" id="GO:0046872">
    <property type="term" value="F:metal ion binding"/>
    <property type="evidence" value="ECO:0007669"/>
    <property type="project" value="UniProtKB-KW"/>
</dbReference>
<dbReference type="InterPro" id="IPR059000">
    <property type="entry name" value="ATPase_P-type_domA"/>
</dbReference>
<dbReference type="GO" id="GO:0006874">
    <property type="term" value="P:intracellular calcium ion homeostasis"/>
    <property type="evidence" value="ECO:0007669"/>
    <property type="project" value="TreeGrafter"/>
</dbReference>
<dbReference type="GO" id="GO:0015203">
    <property type="term" value="F:polyamine transmembrane transporter activity"/>
    <property type="evidence" value="ECO:0007669"/>
    <property type="project" value="TreeGrafter"/>
</dbReference>
<evidence type="ECO:0000256" key="8">
    <source>
        <dbReference type="ARBA" id="ARBA00049360"/>
    </source>
</evidence>
<dbReference type="SUPFAM" id="SSF81665">
    <property type="entry name" value="Calcium ATPase, transmembrane domain M"/>
    <property type="match status" value="1"/>
</dbReference>
<name>A0A183B2C8_9TREM</name>
<evidence type="ECO:0000256" key="6">
    <source>
        <dbReference type="ARBA" id="ARBA00022842"/>
    </source>
</evidence>
<dbReference type="GO" id="GO:0016020">
    <property type="term" value="C:membrane"/>
    <property type="evidence" value="ECO:0007669"/>
    <property type="project" value="UniProtKB-SubCell"/>
</dbReference>
<comment type="subcellular location">
    <subcellularLocation>
        <location evidence="1">Membrane</location>
        <topology evidence="1">Multi-pass membrane protein</topology>
    </subcellularLocation>
</comment>
<evidence type="ECO:0000256" key="5">
    <source>
        <dbReference type="ARBA" id="ARBA00022840"/>
    </source>
</evidence>
<keyword evidence="6" id="KW-0460">Magnesium</keyword>
<dbReference type="InterPro" id="IPR004014">
    <property type="entry name" value="ATPase_P-typ_cation-transptr_N"/>
</dbReference>
<dbReference type="Proteomes" id="UP000272942">
    <property type="component" value="Unassembled WGS sequence"/>
</dbReference>
<feature type="transmembrane region" description="Helical" evidence="9">
    <location>
        <begin position="224"/>
        <end position="247"/>
    </location>
</feature>
<evidence type="ECO:0000256" key="9">
    <source>
        <dbReference type="SAM" id="Phobius"/>
    </source>
</evidence>
<dbReference type="GO" id="GO:0019829">
    <property type="term" value="F:ATPase-coupled monoatomic cation transmembrane transporter activity"/>
    <property type="evidence" value="ECO:0007669"/>
    <property type="project" value="TreeGrafter"/>
</dbReference>
<feature type="transmembrane region" description="Helical" evidence="9">
    <location>
        <begin position="51"/>
        <end position="69"/>
    </location>
</feature>
<dbReference type="InterPro" id="IPR006544">
    <property type="entry name" value="P-type_TPase_V"/>
</dbReference>
<accession>A0A183B2C8</accession>
<evidence type="ECO:0000256" key="3">
    <source>
        <dbReference type="ARBA" id="ARBA00022723"/>
    </source>
</evidence>
<feature type="transmembrane region" description="Helical" evidence="9">
    <location>
        <begin position="21"/>
        <end position="45"/>
    </location>
</feature>
<dbReference type="PANTHER" id="PTHR45630:SF8">
    <property type="entry name" value="CATION-TRANSPORTING ATPASE"/>
    <property type="match status" value="1"/>
</dbReference>
<dbReference type="SUPFAM" id="SSF81653">
    <property type="entry name" value="Calcium ATPase, transduction domain A"/>
    <property type="match status" value="1"/>
</dbReference>
<organism evidence="14">
    <name type="scientific">Echinostoma caproni</name>
    <dbReference type="NCBI Taxonomy" id="27848"/>
    <lineage>
        <taxon>Eukaryota</taxon>
        <taxon>Metazoa</taxon>
        <taxon>Spiralia</taxon>
        <taxon>Lophotrochozoa</taxon>
        <taxon>Platyhelminthes</taxon>
        <taxon>Trematoda</taxon>
        <taxon>Digenea</taxon>
        <taxon>Plagiorchiida</taxon>
        <taxon>Echinostomata</taxon>
        <taxon>Echinostomatoidea</taxon>
        <taxon>Echinostomatidae</taxon>
        <taxon>Echinostoma</taxon>
    </lineage>
</organism>
<dbReference type="Pfam" id="PF00122">
    <property type="entry name" value="E1-E2_ATPase"/>
    <property type="match status" value="1"/>
</dbReference>
<keyword evidence="9" id="KW-1133">Transmembrane helix</keyword>
<feature type="domain" description="P-type ATPase A" evidence="10">
    <location>
        <begin position="99"/>
        <end position="210"/>
    </location>
</feature>
<evidence type="ECO:0000313" key="13">
    <source>
        <dbReference type="Proteomes" id="UP000272942"/>
    </source>
</evidence>
<keyword evidence="7" id="KW-1278">Translocase</keyword>
<evidence type="ECO:0000256" key="7">
    <source>
        <dbReference type="ARBA" id="ARBA00022967"/>
    </source>
</evidence>
<proteinExistence type="predicted"/>
<dbReference type="OrthoDB" id="48943at2759"/>
<keyword evidence="5" id="KW-0067">ATP-binding</keyword>
<reference evidence="12 13" key="2">
    <citation type="submission" date="2018-11" db="EMBL/GenBank/DDBJ databases">
        <authorList>
            <consortium name="Pathogen Informatics"/>
        </authorList>
    </citation>
    <scope>NUCLEOTIDE SEQUENCE [LARGE SCALE GENOMIC DNA]</scope>
    <source>
        <strain evidence="12 13">Egypt</strain>
    </source>
</reference>
<sequence>MIHQRRALYGRNEILIKITPIWNMLVSECLNPFYCFQAFSCALWFSDDYWMYASCILLISSISLIVQVYEMRRNQRALKDTICGSTVVSVCREENGFPEFLEVDSTDLVPGDILDIPRNGCVMHCDALLLSGNCIVNESTLTGESVPVTKTPVPQQSNTEEVINIHSMARHVLFSGTSIIQTRNYADERVLAVVARTGFRTAKGELVRSILFPKPLEFKFTQDAYKFVAALAVLAVVGFGVSVYLMVRSEMCYPFSFIVPTPLSNFRGGEGH</sequence>
<dbReference type="GO" id="GO:0140358">
    <property type="term" value="F:P-type transmembrane transporter activity"/>
    <property type="evidence" value="ECO:0007669"/>
    <property type="project" value="InterPro"/>
</dbReference>
<evidence type="ECO:0000256" key="1">
    <source>
        <dbReference type="ARBA" id="ARBA00004141"/>
    </source>
</evidence>